<dbReference type="InterPro" id="IPR001537">
    <property type="entry name" value="SpoU_MeTrfase"/>
</dbReference>
<evidence type="ECO:0000313" key="4">
    <source>
        <dbReference type="EMBL" id="RMX00528.1"/>
    </source>
</evidence>
<organism evidence="4 6">
    <name type="scientific">Allofranklinella schreckenbergeri</name>
    <dbReference type="NCBI Taxonomy" id="1076744"/>
    <lineage>
        <taxon>Bacteria</taxon>
        <taxon>Pseudomonadati</taxon>
        <taxon>Pseudomonadota</taxon>
        <taxon>Betaproteobacteria</taxon>
        <taxon>Burkholderiales</taxon>
        <taxon>Comamonadaceae</taxon>
        <taxon>Allofranklinella</taxon>
    </lineage>
</organism>
<comment type="caution">
    <text evidence="4">The sequence shown here is derived from an EMBL/GenBank/DDBJ whole genome shotgun (WGS) entry which is preliminary data.</text>
</comment>
<dbReference type="InterPro" id="IPR029064">
    <property type="entry name" value="Ribosomal_eL30-like_sf"/>
</dbReference>
<dbReference type="InterPro" id="IPR029028">
    <property type="entry name" value="Alpha/beta_knot_MTases"/>
</dbReference>
<gene>
    <name evidence="4" type="ORF">EBQ25_05220</name>
    <name evidence="5" type="ORF">EBQ26_02475</name>
</gene>
<dbReference type="Pfam" id="PF00588">
    <property type="entry name" value="SpoU_methylase"/>
    <property type="match status" value="1"/>
</dbReference>
<dbReference type="SUPFAM" id="SSF75217">
    <property type="entry name" value="alpha/beta knot"/>
    <property type="match status" value="1"/>
</dbReference>
<dbReference type="Proteomes" id="UP000267035">
    <property type="component" value="Unassembled WGS sequence"/>
</dbReference>
<keyword evidence="2 4" id="KW-0808">Transferase</keyword>
<proteinExistence type="predicted"/>
<reference evidence="6 7" key="1">
    <citation type="submission" date="2018-10" db="EMBL/GenBank/DDBJ databases">
        <title>Comamonadaceae CDC group NO-1 genome sequencing and assembly.</title>
        <authorList>
            <person name="Bernier A.-M."/>
            <person name="Bernard K."/>
        </authorList>
    </citation>
    <scope>NUCLEOTIDE SEQUENCE [LARGE SCALE GENOMIC DNA]</scope>
    <source>
        <strain evidence="4 6">NML161473</strain>
        <strain evidence="5 7">NML970147</strain>
    </source>
</reference>
<evidence type="ECO:0000313" key="5">
    <source>
        <dbReference type="EMBL" id="RMX00820.1"/>
    </source>
</evidence>
<evidence type="ECO:0000256" key="1">
    <source>
        <dbReference type="ARBA" id="ARBA00022603"/>
    </source>
</evidence>
<dbReference type="Gene3D" id="3.40.1280.10">
    <property type="match status" value="1"/>
</dbReference>
<dbReference type="EMBL" id="RDQM01000002">
    <property type="protein sequence ID" value="RMX00820.1"/>
    <property type="molecule type" value="Genomic_DNA"/>
</dbReference>
<dbReference type="InterPro" id="IPR051259">
    <property type="entry name" value="rRNA_Methyltransferase"/>
</dbReference>
<dbReference type="CDD" id="cd18095">
    <property type="entry name" value="SpoU-like_rRNA-MTase"/>
    <property type="match status" value="1"/>
</dbReference>
<dbReference type="GO" id="GO:0006396">
    <property type="term" value="P:RNA processing"/>
    <property type="evidence" value="ECO:0007669"/>
    <property type="project" value="InterPro"/>
</dbReference>
<dbReference type="SUPFAM" id="SSF55315">
    <property type="entry name" value="L30e-like"/>
    <property type="match status" value="1"/>
</dbReference>
<dbReference type="Proteomes" id="UP000267521">
    <property type="component" value="Unassembled WGS sequence"/>
</dbReference>
<evidence type="ECO:0000259" key="3">
    <source>
        <dbReference type="Pfam" id="PF00588"/>
    </source>
</evidence>
<evidence type="ECO:0000256" key="2">
    <source>
        <dbReference type="ARBA" id="ARBA00022679"/>
    </source>
</evidence>
<keyword evidence="1 4" id="KW-0489">Methyltransferase</keyword>
<accession>A0A3M6QBI6</accession>
<protein>
    <submittedName>
        <fullName evidence="4">RNA methyltransferase</fullName>
    </submittedName>
</protein>
<dbReference type="GO" id="GO:0003723">
    <property type="term" value="F:RNA binding"/>
    <property type="evidence" value="ECO:0007669"/>
    <property type="project" value="InterPro"/>
</dbReference>
<evidence type="ECO:0000313" key="6">
    <source>
        <dbReference type="Proteomes" id="UP000267035"/>
    </source>
</evidence>
<dbReference type="GO" id="GO:0032259">
    <property type="term" value="P:methylation"/>
    <property type="evidence" value="ECO:0007669"/>
    <property type="project" value="UniProtKB-KW"/>
</dbReference>
<name>A0A3M6QBI6_9BURK</name>
<sequence>MRAISITSRDNPHVKAWRRLAQESHAWRKQGLLWLEGEHLCSVARERPVWPVQALVLSQTRWEADEAAHWLALPPASAKAAPAEHPKPLPPPVYVLPDALFAHVSGLESPAGLAYIAQCPQAQTVRTGVATVVLDRLQDAGNVGAVLRCAAAFGFTQVVALRGSAGLFSPKVLRAGMGAHASLHLVEQAGVDEVRALNVPLLLTSSHRGQYLHRAVQEHTLPWPCAWVLGHEGQGVAPDLEALPHTPVRIAQPGGQESLNVATAAAICLHASAALALESRQERLPVKDAV</sequence>
<dbReference type="PANTHER" id="PTHR43191">
    <property type="entry name" value="RRNA METHYLTRANSFERASE 3"/>
    <property type="match status" value="1"/>
</dbReference>
<feature type="domain" description="tRNA/rRNA methyltransferase SpoU type" evidence="3">
    <location>
        <begin position="131"/>
        <end position="270"/>
    </location>
</feature>
<dbReference type="AlphaFoldDB" id="A0A3M6QBI6"/>
<dbReference type="InterPro" id="IPR029026">
    <property type="entry name" value="tRNA_m1G_MTases_N"/>
</dbReference>
<keyword evidence="6" id="KW-1185">Reference proteome</keyword>
<accession>A0A3M6QCN5</accession>
<dbReference type="EMBL" id="RDQL01000005">
    <property type="protein sequence ID" value="RMX00528.1"/>
    <property type="molecule type" value="Genomic_DNA"/>
</dbReference>
<dbReference type="GO" id="GO:0008173">
    <property type="term" value="F:RNA methyltransferase activity"/>
    <property type="evidence" value="ECO:0007669"/>
    <property type="project" value="InterPro"/>
</dbReference>
<dbReference type="PANTHER" id="PTHR43191:SF2">
    <property type="entry name" value="RRNA METHYLTRANSFERASE 3, MITOCHONDRIAL"/>
    <property type="match status" value="1"/>
</dbReference>
<dbReference type="Gene3D" id="3.30.1330.30">
    <property type="match status" value="1"/>
</dbReference>
<evidence type="ECO:0000313" key="7">
    <source>
        <dbReference type="Proteomes" id="UP000267521"/>
    </source>
</evidence>